<evidence type="ECO:0000313" key="3">
    <source>
        <dbReference type="EMBL" id="KAF7502100.1"/>
    </source>
</evidence>
<proteinExistence type="predicted"/>
<evidence type="ECO:0000256" key="1">
    <source>
        <dbReference type="SAM" id="Phobius"/>
    </source>
</evidence>
<feature type="transmembrane region" description="Helical" evidence="1">
    <location>
        <begin position="397"/>
        <end position="418"/>
    </location>
</feature>
<feature type="transmembrane region" description="Helical" evidence="1">
    <location>
        <begin position="365"/>
        <end position="385"/>
    </location>
</feature>
<protein>
    <recommendedName>
        <fullName evidence="5">Autophagy-related protein</fullName>
    </recommendedName>
</protein>
<dbReference type="EMBL" id="JAACFV010000342">
    <property type="protein sequence ID" value="KAF7502100.1"/>
    <property type="molecule type" value="Genomic_DNA"/>
</dbReference>
<evidence type="ECO:0000313" key="4">
    <source>
        <dbReference type="Proteomes" id="UP000606974"/>
    </source>
</evidence>
<name>A0A8H7ABC9_9EURO</name>
<dbReference type="Proteomes" id="UP000606974">
    <property type="component" value="Unassembled WGS sequence"/>
</dbReference>
<feature type="chain" id="PRO_5033987519" description="Autophagy-related protein" evidence="2">
    <location>
        <begin position="19"/>
        <end position="544"/>
    </location>
</feature>
<feature type="transmembrane region" description="Helical" evidence="1">
    <location>
        <begin position="173"/>
        <end position="194"/>
    </location>
</feature>
<keyword evidence="1" id="KW-0812">Transmembrane</keyword>
<sequence>MHHLNVTLFLAALGGCWPMFGAEHKLNLSITRDSQPVGSPTYNSSAITIHTVTRSKEINTALAGFAFLFTAGTYYLLMKYTTTLSNEIVLPSKFLEDNIAAVLSLTWPEHYIDSPEEDPHPPLVLFCKQDHKKLQKPLGACDIKRGSDPGFPPGSSMVPVRAFSPVMKSLVQIAIWNSVSFWLVLIMIVNTLIYNGFISNNITNDSIIRVVLICLYAAANAGHQFWTTILLYHNFTSILLQTCWTFICKEFIILDYGLYKKHQKWFKTYFPAPDYNSMDSRSFNFQLFGMTERSDTYRLACNDDVIRVTEMGGNGLTLQAYDKRRGYYLITQDKTESKFDKFVEPLREAEIKAYEKAAEAALEKILANIAVLLAICLATALAPWTSTQKIDARNAQLGSYALLLSISTGLLALVGSMSQVTDAAYSARTLLLFQEKTILSSTHDDELISKNFSLRDEPGFGFSQGIAGQSQLTSYSLWWSTSLLGKLPCLLFGPALMLIPRFHRNCETSRGGWGALRFTVQNVTFAWENRWGDGVLGGVAAIKA</sequence>
<reference evidence="3" key="1">
    <citation type="submission" date="2020-02" db="EMBL/GenBank/DDBJ databases">
        <authorList>
            <person name="Palmer J.M."/>
        </authorList>
    </citation>
    <scope>NUCLEOTIDE SEQUENCE</scope>
    <source>
        <strain evidence="3">EPUS1.4</strain>
        <tissue evidence="3">Thallus</tissue>
    </source>
</reference>
<keyword evidence="1" id="KW-1133">Transmembrane helix</keyword>
<keyword evidence="2" id="KW-0732">Signal</keyword>
<dbReference type="AlphaFoldDB" id="A0A8H7ABC9"/>
<organism evidence="3 4">
    <name type="scientific">Endocarpon pusillum</name>
    <dbReference type="NCBI Taxonomy" id="364733"/>
    <lineage>
        <taxon>Eukaryota</taxon>
        <taxon>Fungi</taxon>
        <taxon>Dikarya</taxon>
        <taxon>Ascomycota</taxon>
        <taxon>Pezizomycotina</taxon>
        <taxon>Eurotiomycetes</taxon>
        <taxon>Chaetothyriomycetidae</taxon>
        <taxon>Verrucariales</taxon>
        <taxon>Verrucariaceae</taxon>
        <taxon>Endocarpon</taxon>
    </lineage>
</organism>
<feature type="transmembrane region" description="Helical" evidence="1">
    <location>
        <begin position="206"/>
        <end position="226"/>
    </location>
</feature>
<feature type="transmembrane region" description="Helical" evidence="1">
    <location>
        <begin position="238"/>
        <end position="259"/>
    </location>
</feature>
<keyword evidence="1" id="KW-0472">Membrane</keyword>
<evidence type="ECO:0000256" key="2">
    <source>
        <dbReference type="SAM" id="SignalP"/>
    </source>
</evidence>
<comment type="caution">
    <text evidence="3">The sequence shown here is derived from an EMBL/GenBank/DDBJ whole genome shotgun (WGS) entry which is preliminary data.</text>
</comment>
<feature type="signal peptide" evidence="2">
    <location>
        <begin position="1"/>
        <end position="18"/>
    </location>
</feature>
<gene>
    <name evidence="3" type="ORF">GJ744_007211</name>
</gene>
<evidence type="ECO:0008006" key="5">
    <source>
        <dbReference type="Google" id="ProtNLM"/>
    </source>
</evidence>
<dbReference type="OrthoDB" id="5392633at2759"/>
<keyword evidence="4" id="KW-1185">Reference proteome</keyword>
<accession>A0A8H7ABC9</accession>